<dbReference type="InterPro" id="IPR057326">
    <property type="entry name" value="KR_dom"/>
</dbReference>
<evidence type="ECO:0000313" key="6">
    <source>
        <dbReference type="Proteomes" id="UP001501624"/>
    </source>
</evidence>
<name>A0ABP7HNZ6_9PSEU</name>
<keyword evidence="2" id="KW-0560">Oxidoreductase</keyword>
<dbReference type="SUPFAM" id="SSF51735">
    <property type="entry name" value="NAD(P)-binding Rossmann-fold domains"/>
    <property type="match status" value="1"/>
</dbReference>
<dbReference type="PANTHER" id="PTHR24321:SF8">
    <property type="entry name" value="ESTRADIOL 17-BETA-DEHYDROGENASE 8-RELATED"/>
    <property type="match status" value="1"/>
</dbReference>
<reference evidence="6" key="1">
    <citation type="journal article" date="2019" name="Int. J. Syst. Evol. Microbiol.">
        <title>The Global Catalogue of Microorganisms (GCM) 10K type strain sequencing project: providing services to taxonomists for standard genome sequencing and annotation.</title>
        <authorList>
            <consortium name="The Broad Institute Genomics Platform"/>
            <consortium name="The Broad Institute Genome Sequencing Center for Infectious Disease"/>
            <person name="Wu L."/>
            <person name="Ma J."/>
        </authorList>
    </citation>
    <scope>NUCLEOTIDE SEQUENCE [LARGE SCALE GENOMIC DNA]</scope>
    <source>
        <strain evidence="6">JCM 17017</strain>
    </source>
</reference>
<dbReference type="PRINTS" id="PR00081">
    <property type="entry name" value="GDHRDH"/>
</dbReference>
<keyword evidence="6" id="KW-1185">Reference proteome</keyword>
<comment type="similarity">
    <text evidence="1">Belongs to the short-chain dehydrogenases/reductases (SDR) family.</text>
</comment>
<evidence type="ECO:0000259" key="4">
    <source>
        <dbReference type="SMART" id="SM00822"/>
    </source>
</evidence>
<dbReference type="Gene3D" id="3.40.50.720">
    <property type="entry name" value="NAD(P)-binding Rossmann-like Domain"/>
    <property type="match status" value="1"/>
</dbReference>
<evidence type="ECO:0000256" key="1">
    <source>
        <dbReference type="ARBA" id="ARBA00006484"/>
    </source>
</evidence>
<feature type="domain" description="Ketoreductase" evidence="4">
    <location>
        <begin position="8"/>
        <end position="189"/>
    </location>
</feature>
<proteinExistence type="inferred from homology"/>
<dbReference type="CDD" id="cd05233">
    <property type="entry name" value="SDR_c"/>
    <property type="match status" value="1"/>
</dbReference>
<dbReference type="Proteomes" id="UP001501624">
    <property type="component" value="Unassembled WGS sequence"/>
</dbReference>
<protein>
    <submittedName>
        <fullName evidence="5">SDR family oxidoreductase</fullName>
    </submittedName>
</protein>
<evidence type="ECO:0000256" key="2">
    <source>
        <dbReference type="ARBA" id="ARBA00023002"/>
    </source>
</evidence>
<dbReference type="PRINTS" id="PR00080">
    <property type="entry name" value="SDRFAMILY"/>
</dbReference>
<organism evidence="5 6">
    <name type="scientific">Amycolatopsis tucumanensis</name>
    <dbReference type="NCBI Taxonomy" id="401106"/>
    <lineage>
        <taxon>Bacteria</taxon>
        <taxon>Bacillati</taxon>
        <taxon>Actinomycetota</taxon>
        <taxon>Actinomycetes</taxon>
        <taxon>Pseudonocardiales</taxon>
        <taxon>Pseudonocardiaceae</taxon>
        <taxon>Amycolatopsis</taxon>
    </lineage>
</organism>
<dbReference type="SMART" id="SM00822">
    <property type="entry name" value="PKS_KR"/>
    <property type="match status" value="1"/>
</dbReference>
<evidence type="ECO:0000313" key="5">
    <source>
        <dbReference type="EMBL" id="GAA3800801.1"/>
    </source>
</evidence>
<dbReference type="Pfam" id="PF13561">
    <property type="entry name" value="adh_short_C2"/>
    <property type="match status" value="1"/>
</dbReference>
<keyword evidence="3" id="KW-0520">NAD</keyword>
<dbReference type="InterPro" id="IPR036291">
    <property type="entry name" value="NAD(P)-bd_dom_sf"/>
</dbReference>
<sequence length="246" mass="24916">MNHEFAGKVAFVTGAAGGIGRSSALAFAARGASVVVCDLADPSGTAAEAAEHGVEVRSLQVDVGDAAAVRDAVAAAVETFGRLDFAHNNAGTFSPAPLADLGEDDWHRVISVNLSGVFAGMKYQIPHLLETRGAIVNTASIWCEQGSAAQAAYVASKHGVAGLTRTAAIDYGGRGIRINAVAPGPIRTAMTAAVPTEAMAPVIGRTTLGRYGEAPEVAEAVVWLCSSAAAYVNGVVLPVDGGYLAA</sequence>
<dbReference type="EMBL" id="BAABCM010000001">
    <property type="protein sequence ID" value="GAA3800801.1"/>
    <property type="molecule type" value="Genomic_DNA"/>
</dbReference>
<dbReference type="InterPro" id="IPR020904">
    <property type="entry name" value="Sc_DH/Rdtase_CS"/>
</dbReference>
<gene>
    <name evidence="5" type="ORF">GCM10022380_17820</name>
</gene>
<comment type="caution">
    <text evidence="5">The sequence shown here is derived from an EMBL/GenBank/DDBJ whole genome shotgun (WGS) entry which is preliminary data.</text>
</comment>
<dbReference type="PANTHER" id="PTHR24321">
    <property type="entry name" value="DEHYDROGENASES, SHORT CHAIN"/>
    <property type="match status" value="1"/>
</dbReference>
<dbReference type="RefSeq" id="WP_020419079.1">
    <property type="nucleotide sequence ID" value="NZ_BAABCM010000001.1"/>
</dbReference>
<dbReference type="InterPro" id="IPR002347">
    <property type="entry name" value="SDR_fam"/>
</dbReference>
<dbReference type="PROSITE" id="PS00061">
    <property type="entry name" value="ADH_SHORT"/>
    <property type="match status" value="1"/>
</dbReference>
<evidence type="ECO:0000256" key="3">
    <source>
        <dbReference type="ARBA" id="ARBA00023027"/>
    </source>
</evidence>
<accession>A0ABP7HNZ6</accession>